<dbReference type="Proteomes" id="UP000025227">
    <property type="component" value="Unplaced"/>
</dbReference>
<dbReference type="AlphaFoldDB" id="A0A7I4Z7M9"/>
<evidence type="ECO:0000313" key="4">
    <source>
        <dbReference type="WBParaSite" id="HCON_00187990-00001"/>
    </source>
</evidence>
<keyword evidence="2" id="KW-0732">Signal</keyword>
<sequence length="104" mass="11738">MISSQCLLVISFILLVNAEVPSWPSGRTRIDKRFSTNNLFANAQWHLASDFDDTHPLHPDLRHFGTLGQTRAMLSEGPLGTFRFGKRNGGRSTSETLYLNDQFN</sequence>
<keyword evidence="3" id="KW-1185">Reference proteome</keyword>
<evidence type="ECO:0000256" key="1">
    <source>
        <dbReference type="SAM" id="MobiDB-lite"/>
    </source>
</evidence>
<evidence type="ECO:0000256" key="2">
    <source>
        <dbReference type="SAM" id="SignalP"/>
    </source>
</evidence>
<protein>
    <submittedName>
        <fullName evidence="4">Secreted protein</fullName>
    </submittedName>
</protein>
<name>A0A7I4Z7M9_HAECO</name>
<feature type="signal peptide" evidence="2">
    <location>
        <begin position="1"/>
        <end position="18"/>
    </location>
</feature>
<feature type="compositionally biased region" description="Polar residues" evidence="1">
    <location>
        <begin position="90"/>
        <end position="104"/>
    </location>
</feature>
<accession>A0A7I4Z7M9</accession>
<feature type="region of interest" description="Disordered" evidence="1">
    <location>
        <begin position="85"/>
        <end position="104"/>
    </location>
</feature>
<reference evidence="4" key="1">
    <citation type="submission" date="2020-12" db="UniProtKB">
        <authorList>
            <consortium name="WormBaseParasite"/>
        </authorList>
    </citation>
    <scope>IDENTIFICATION</scope>
    <source>
        <strain evidence="4">MHco3</strain>
    </source>
</reference>
<feature type="chain" id="PRO_5029810198" evidence="2">
    <location>
        <begin position="19"/>
        <end position="104"/>
    </location>
</feature>
<evidence type="ECO:0000313" key="3">
    <source>
        <dbReference type="Proteomes" id="UP000025227"/>
    </source>
</evidence>
<organism evidence="3 4">
    <name type="scientific">Haemonchus contortus</name>
    <name type="common">Barber pole worm</name>
    <dbReference type="NCBI Taxonomy" id="6289"/>
    <lineage>
        <taxon>Eukaryota</taxon>
        <taxon>Metazoa</taxon>
        <taxon>Ecdysozoa</taxon>
        <taxon>Nematoda</taxon>
        <taxon>Chromadorea</taxon>
        <taxon>Rhabditida</taxon>
        <taxon>Rhabditina</taxon>
        <taxon>Rhabditomorpha</taxon>
        <taxon>Strongyloidea</taxon>
        <taxon>Trichostrongylidae</taxon>
        <taxon>Haemonchus</taxon>
    </lineage>
</organism>
<proteinExistence type="predicted"/>
<dbReference type="WBParaSite" id="HCON_00187990-00001">
    <property type="protein sequence ID" value="HCON_00187990-00001"/>
    <property type="gene ID" value="HCON_00187990"/>
</dbReference>